<dbReference type="InterPro" id="IPR046038">
    <property type="entry name" value="DUF5996"/>
</dbReference>
<sequence>MKKEWPDLQYDKLKDTIATVQLWTQIVGKIKLIKMPWLNHSWHVTFTVSPHGLTTGGINYNKGIFELSFDFIDHQLLIITSEGDNERVSLYPRTVASFYNELFEKLKALDIDVKIYAKPNEINPAIPFEKDEVHQSYDKEQINLFWKALVKIEPVLNKFRAGFSGKCSPVHFFWGSFDLAVTRFSGRVAPKYSGVVNNIPLRVMQESYSHEVSSAGFWPGNEAFPHPAFYSYAYPIPADFGTQKIMPVEAFYSKEMGEFFLLYDDVRKAAFPEKMLMEFLQSTYDAAAETGNWDKKSLEFNYF</sequence>
<reference evidence="1 2" key="1">
    <citation type="submission" date="2019-09" db="EMBL/GenBank/DDBJ databases">
        <title>Draft genome sequence of Ginsengibacter sp. BR5-29.</title>
        <authorList>
            <person name="Im W.-T."/>
        </authorList>
    </citation>
    <scope>NUCLEOTIDE SEQUENCE [LARGE SCALE GENOMIC DNA]</scope>
    <source>
        <strain evidence="1 2">BR5-29</strain>
    </source>
</reference>
<accession>A0A5J5I9N6</accession>
<keyword evidence="2" id="KW-1185">Reference proteome</keyword>
<proteinExistence type="predicted"/>
<evidence type="ECO:0000313" key="1">
    <source>
        <dbReference type="EMBL" id="KAA9034539.1"/>
    </source>
</evidence>
<gene>
    <name evidence="1" type="ORF">FW778_22140</name>
</gene>
<evidence type="ECO:0008006" key="3">
    <source>
        <dbReference type="Google" id="ProtNLM"/>
    </source>
</evidence>
<dbReference type="Pfam" id="PF19459">
    <property type="entry name" value="DUF5996"/>
    <property type="match status" value="1"/>
</dbReference>
<organism evidence="1 2">
    <name type="scientific">Ginsengibacter hankyongi</name>
    <dbReference type="NCBI Taxonomy" id="2607284"/>
    <lineage>
        <taxon>Bacteria</taxon>
        <taxon>Pseudomonadati</taxon>
        <taxon>Bacteroidota</taxon>
        <taxon>Chitinophagia</taxon>
        <taxon>Chitinophagales</taxon>
        <taxon>Chitinophagaceae</taxon>
        <taxon>Ginsengibacter</taxon>
    </lineage>
</organism>
<name>A0A5J5I9N6_9BACT</name>
<dbReference type="RefSeq" id="WP_150417086.1">
    <property type="nucleotide sequence ID" value="NZ_VYQF01000014.1"/>
</dbReference>
<dbReference type="AlphaFoldDB" id="A0A5J5I9N6"/>
<dbReference type="EMBL" id="VYQF01000014">
    <property type="protein sequence ID" value="KAA9034539.1"/>
    <property type="molecule type" value="Genomic_DNA"/>
</dbReference>
<comment type="caution">
    <text evidence="1">The sequence shown here is derived from an EMBL/GenBank/DDBJ whole genome shotgun (WGS) entry which is preliminary data.</text>
</comment>
<dbReference type="Proteomes" id="UP000326903">
    <property type="component" value="Unassembled WGS sequence"/>
</dbReference>
<protein>
    <recommendedName>
        <fullName evidence="3">Ava_C0101 and related proteins</fullName>
    </recommendedName>
</protein>
<evidence type="ECO:0000313" key="2">
    <source>
        <dbReference type="Proteomes" id="UP000326903"/>
    </source>
</evidence>